<dbReference type="KEGG" id="ftj:FTUN_6384"/>
<evidence type="ECO:0000313" key="3">
    <source>
        <dbReference type="Proteomes" id="UP000503447"/>
    </source>
</evidence>
<accession>A0A6M5YXQ7</accession>
<sequence length="43" mass="4612">MSDGDGDGARGGSKRTGSRHLGYAPDGRRPSATRKWPALCHSW</sequence>
<keyword evidence="3" id="KW-1185">Reference proteome</keyword>
<dbReference type="Proteomes" id="UP000503447">
    <property type="component" value="Chromosome"/>
</dbReference>
<dbReference type="EMBL" id="CP053452">
    <property type="protein sequence ID" value="QJW98789.1"/>
    <property type="molecule type" value="Genomic_DNA"/>
</dbReference>
<reference evidence="3" key="1">
    <citation type="submission" date="2020-05" db="EMBL/GenBank/DDBJ databases">
        <title>Frigoriglobus tundricola gen. nov., sp. nov., a psychrotolerant cellulolytic planctomycete of the family Gemmataceae with two divergent copies of 16S rRNA gene.</title>
        <authorList>
            <person name="Kulichevskaya I.S."/>
            <person name="Ivanova A.A."/>
            <person name="Naumoff D.G."/>
            <person name="Beletsky A.V."/>
            <person name="Rijpstra W.I.C."/>
            <person name="Sinninghe Damste J.S."/>
            <person name="Mardanov A.V."/>
            <person name="Ravin N.V."/>
            <person name="Dedysh S.N."/>
        </authorList>
    </citation>
    <scope>NUCLEOTIDE SEQUENCE [LARGE SCALE GENOMIC DNA]</scope>
    <source>
        <strain evidence="3">PL17</strain>
    </source>
</reference>
<name>A0A6M5YXQ7_9BACT</name>
<organism evidence="2 3">
    <name type="scientific">Frigoriglobus tundricola</name>
    <dbReference type="NCBI Taxonomy" id="2774151"/>
    <lineage>
        <taxon>Bacteria</taxon>
        <taxon>Pseudomonadati</taxon>
        <taxon>Planctomycetota</taxon>
        <taxon>Planctomycetia</taxon>
        <taxon>Gemmatales</taxon>
        <taxon>Gemmataceae</taxon>
        <taxon>Frigoriglobus</taxon>
    </lineage>
</organism>
<gene>
    <name evidence="2" type="ORF">FTUN_6384</name>
</gene>
<feature type="region of interest" description="Disordered" evidence="1">
    <location>
        <begin position="1"/>
        <end position="43"/>
    </location>
</feature>
<protein>
    <submittedName>
        <fullName evidence="2">Uncharacterized protein</fullName>
    </submittedName>
</protein>
<evidence type="ECO:0000313" key="2">
    <source>
        <dbReference type="EMBL" id="QJW98789.1"/>
    </source>
</evidence>
<dbReference type="AlphaFoldDB" id="A0A6M5YXQ7"/>
<proteinExistence type="predicted"/>
<evidence type="ECO:0000256" key="1">
    <source>
        <dbReference type="SAM" id="MobiDB-lite"/>
    </source>
</evidence>